<reference evidence="2 3" key="1">
    <citation type="submission" date="2013-11" db="EMBL/GenBank/DDBJ databases">
        <title>Complete genome sequence of the cyanide-degrading bacterium Pseudomonas pseudoalcaligenes CECT 5344.</title>
        <authorList>
            <person name="Wibberg D."/>
            <person name="Puehler A."/>
            <person name="Schlueter A."/>
        </authorList>
    </citation>
    <scope>NUCLEOTIDE SEQUENCE [LARGE SCALE GENOMIC DNA]</scope>
    <source>
        <strain evidence="3">CECT 5344</strain>
    </source>
</reference>
<feature type="domain" description="SPOR" evidence="1">
    <location>
        <begin position="1"/>
        <end position="72"/>
    </location>
</feature>
<accession>W6QZ32</accession>
<dbReference type="Pfam" id="PF05036">
    <property type="entry name" value="SPOR"/>
    <property type="match status" value="1"/>
</dbReference>
<dbReference type="Gene3D" id="3.30.70.1070">
    <property type="entry name" value="Sporulation related repeat"/>
    <property type="match status" value="1"/>
</dbReference>
<dbReference type="PROSITE" id="PS51724">
    <property type="entry name" value="SPOR"/>
    <property type="match status" value="1"/>
</dbReference>
<evidence type="ECO:0000313" key="2">
    <source>
        <dbReference type="EMBL" id="CDM42120.1"/>
    </source>
</evidence>
<evidence type="ECO:0000313" key="3">
    <source>
        <dbReference type="Proteomes" id="UP000032841"/>
    </source>
</evidence>
<proteinExistence type="predicted"/>
<dbReference type="Proteomes" id="UP000032841">
    <property type="component" value="Chromosome"/>
</dbReference>
<dbReference type="AlphaFoldDB" id="W6QZ32"/>
<sequence>MGAFANPDAAELLKSKLSQTSSVPVFISSVVRDQQILHRVRMGPISNQGEAEQLQSSVRLANLGQATLVRAD</sequence>
<protein>
    <recommendedName>
        <fullName evidence="1">SPOR domain-containing protein</fullName>
    </recommendedName>
</protein>
<dbReference type="HOGENOM" id="CLU_201905_0_0_6"/>
<organism evidence="2 3">
    <name type="scientific">Ectopseudomonas oleovorans (strain CECT 5344)</name>
    <name type="common">Pseudomonas pseudoalcaligenes</name>
    <dbReference type="NCBI Taxonomy" id="1182590"/>
    <lineage>
        <taxon>Bacteria</taxon>
        <taxon>Pseudomonadati</taxon>
        <taxon>Pseudomonadota</taxon>
        <taxon>Gammaproteobacteria</taxon>
        <taxon>Pseudomonadales</taxon>
        <taxon>Pseudomonadaceae</taxon>
        <taxon>Ectopseudomonas</taxon>
    </lineage>
</organism>
<dbReference type="KEGG" id="ppse:BN5_3568"/>
<gene>
    <name evidence="2" type="ORF">BN5_3568</name>
</gene>
<dbReference type="InterPro" id="IPR036680">
    <property type="entry name" value="SPOR-like_sf"/>
</dbReference>
<name>W6QZ32_ECTO5</name>
<dbReference type="GO" id="GO:0042834">
    <property type="term" value="F:peptidoglycan binding"/>
    <property type="evidence" value="ECO:0007669"/>
    <property type="project" value="InterPro"/>
</dbReference>
<dbReference type="InterPro" id="IPR007730">
    <property type="entry name" value="SPOR-like_dom"/>
</dbReference>
<dbReference type="EMBL" id="HG916826">
    <property type="protein sequence ID" value="CDM42120.1"/>
    <property type="molecule type" value="Genomic_DNA"/>
</dbReference>
<evidence type="ECO:0000259" key="1">
    <source>
        <dbReference type="PROSITE" id="PS51724"/>
    </source>
</evidence>
<dbReference type="SUPFAM" id="SSF110997">
    <property type="entry name" value="Sporulation related repeat"/>
    <property type="match status" value="1"/>
</dbReference>